<reference evidence="2" key="1">
    <citation type="journal article" date="2019" name="Int. J. Syst. Evol. Microbiol.">
        <title>The Global Catalogue of Microorganisms (GCM) 10K type strain sequencing project: providing services to taxonomists for standard genome sequencing and annotation.</title>
        <authorList>
            <consortium name="The Broad Institute Genomics Platform"/>
            <consortium name="The Broad Institute Genome Sequencing Center for Infectious Disease"/>
            <person name="Wu L."/>
            <person name="Ma J."/>
        </authorList>
    </citation>
    <scope>NUCLEOTIDE SEQUENCE [LARGE SCALE GENOMIC DNA]</scope>
    <source>
        <strain evidence="2">JCM 10303</strain>
    </source>
</reference>
<accession>A0ABP3N3G1</accession>
<proteinExistence type="predicted"/>
<sequence>MSGPDISFTATVRAQRLRFHVKPDARVEFTGDAAGTSESERTGLPEPVRAGVTYRDVRIHYRLRAETRDPS</sequence>
<name>A0ABP3N3G1_SACER</name>
<keyword evidence="2" id="KW-1185">Reference proteome</keyword>
<evidence type="ECO:0000313" key="1">
    <source>
        <dbReference type="EMBL" id="GAA0531710.1"/>
    </source>
</evidence>
<gene>
    <name evidence="1" type="ORF">GCM10009533_33590</name>
</gene>
<organism evidence="1 2">
    <name type="scientific">Saccharopolyspora erythraea</name>
    <name type="common">Streptomyces erythraeus</name>
    <dbReference type="NCBI Taxonomy" id="1836"/>
    <lineage>
        <taxon>Bacteria</taxon>
        <taxon>Bacillati</taxon>
        <taxon>Actinomycetota</taxon>
        <taxon>Actinomycetes</taxon>
        <taxon>Pseudonocardiales</taxon>
        <taxon>Pseudonocardiaceae</taxon>
        <taxon>Saccharopolyspora</taxon>
    </lineage>
</organism>
<evidence type="ECO:0008006" key="3">
    <source>
        <dbReference type="Google" id="ProtNLM"/>
    </source>
</evidence>
<dbReference type="Proteomes" id="UP001500729">
    <property type="component" value="Unassembled WGS sequence"/>
</dbReference>
<evidence type="ECO:0000313" key="2">
    <source>
        <dbReference type="Proteomes" id="UP001500729"/>
    </source>
</evidence>
<dbReference type="RefSeq" id="WP_009944450.1">
    <property type="nucleotide sequence ID" value="NZ_BAAAGS010000020.1"/>
</dbReference>
<dbReference type="EMBL" id="BAAAGS010000020">
    <property type="protein sequence ID" value="GAA0531710.1"/>
    <property type="molecule type" value="Genomic_DNA"/>
</dbReference>
<comment type="caution">
    <text evidence="1">The sequence shown here is derived from an EMBL/GenBank/DDBJ whole genome shotgun (WGS) entry which is preliminary data.</text>
</comment>
<protein>
    <recommendedName>
        <fullName evidence="3">Lipid/polyisoprenoid-binding YceI-like domain-containing protein</fullName>
    </recommendedName>
</protein>